<keyword evidence="3" id="KW-1185">Reference proteome</keyword>
<organism evidence="2 3">
    <name type="scientific">Ahrensia marina</name>
    <dbReference type="NCBI Taxonomy" id="1514904"/>
    <lineage>
        <taxon>Bacteria</taxon>
        <taxon>Pseudomonadati</taxon>
        <taxon>Pseudomonadota</taxon>
        <taxon>Alphaproteobacteria</taxon>
        <taxon>Hyphomicrobiales</taxon>
        <taxon>Ahrensiaceae</taxon>
        <taxon>Ahrensia</taxon>
    </lineage>
</organism>
<name>A0A0N0VLN5_9HYPH</name>
<keyword evidence="1" id="KW-0472">Membrane</keyword>
<dbReference type="PATRIC" id="fig|1514904.3.peg.3493"/>
<dbReference type="AlphaFoldDB" id="A0A0N0VLN5"/>
<feature type="transmembrane region" description="Helical" evidence="1">
    <location>
        <begin position="55"/>
        <end position="80"/>
    </location>
</feature>
<evidence type="ECO:0000256" key="1">
    <source>
        <dbReference type="SAM" id="Phobius"/>
    </source>
</evidence>
<evidence type="ECO:0000313" key="2">
    <source>
        <dbReference type="EMBL" id="KPB01664.1"/>
    </source>
</evidence>
<dbReference type="OrthoDB" id="9946509at2"/>
<gene>
    <name evidence="2" type="ORF">SU32_07280</name>
</gene>
<comment type="caution">
    <text evidence="2">The sequence shown here is derived from an EMBL/GenBank/DDBJ whole genome shotgun (WGS) entry which is preliminary data.</text>
</comment>
<dbReference type="Proteomes" id="UP000038011">
    <property type="component" value="Unassembled WGS sequence"/>
</dbReference>
<feature type="transmembrane region" description="Helical" evidence="1">
    <location>
        <begin position="7"/>
        <end position="27"/>
    </location>
</feature>
<evidence type="ECO:0000313" key="3">
    <source>
        <dbReference type="Proteomes" id="UP000038011"/>
    </source>
</evidence>
<keyword evidence="1" id="KW-0812">Transmembrane</keyword>
<sequence>MYRFFSITVILNWVAVLAVLSVVGLGIKVEQGGMIDALNEALSGEAGLQLLPETAYVLSVAAILIVLTMATWALLAIIFAAPNGTENKQQDFVIMFAMGVCLCVFAIILAIAIYTGATFLSTTICIASFATILAGIAHRVFVIEAEGRNAAETLNEGFGLVTTPVMARQSAARPMSGRANSRFVPKRNLQPMN</sequence>
<dbReference type="RefSeq" id="WP_053998690.1">
    <property type="nucleotide sequence ID" value="NZ_JXMU01000009.1"/>
</dbReference>
<dbReference type="STRING" id="1514904.SU32_07280"/>
<feature type="transmembrane region" description="Helical" evidence="1">
    <location>
        <begin position="119"/>
        <end position="141"/>
    </location>
</feature>
<dbReference type="EMBL" id="JXMU01000009">
    <property type="protein sequence ID" value="KPB01664.1"/>
    <property type="molecule type" value="Genomic_DNA"/>
</dbReference>
<reference evidence="2 3" key="1">
    <citation type="submission" date="2015-01" db="EMBL/GenBank/DDBJ databases">
        <title>Ahrensia donghaiensis sp. nov., a novel dimethylsulphoniopropionate-cleavage bacterium isolated from seawater and emended descriptions of the genus Ahrensia and Ahrensia kielensis.</title>
        <authorList>
            <person name="Liu J."/>
        </authorList>
    </citation>
    <scope>NUCLEOTIDE SEQUENCE [LARGE SCALE GENOMIC DNA]</scope>
    <source>
        <strain evidence="2 3">LZD062</strain>
    </source>
</reference>
<feature type="transmembrane region" description="Helical" evidence="1">
    <location>
        <begin position="92"/>
        <end position="113"/>
    </location>
</feature>
<keyword evidence="1" id="KW-1133">Transmembrane helix</keyword>
<accession>A0A0N0VLN5</accession>
<proteinExistence type="predicted"/>
<protein>
    <submittedName>
        <fullName evidence="2">Uncharacterized protein</fullName>
    </submittedName>
</protein>